<evidence type="ECO:0000313" key="4">
    <source>
        <dbReference type="EMBL" id="KAK8533892.1"/>
    </source>
</evidence>
<organism evidence="4 5">
    <name type="scientific">Hibiscus sabdariffa</name>
    <name type="common">roselle</name>
    <dbReference type="NCBI Taxonomy" id="183260"/>
    <lineage>
        <taxon>Eukaryota</taxon>
        <taxon>Viridiplantae</taxon>
        <taxon>Streptophyta</taxon>
        <taxon>Embryophyta</taxon>
        <taxon>Tracheophyta</taxon>
        <taxon>Spermatophyta</taxon>
        <taxon>Magnoliopsida</taxon>
        <taxon>eudicotyledons</taxon>
        <taxon>Gunneridae</taxon>
        <taxon>Pentapetalae</taxon>
        <taxon>rosids</taxon>
        <taxon>malvids</taxon>
        <taxon>Malvales</taxon>
        <taxon>Malvaceae</taxon>
        <taxon>Malvoideae</taxon>
        <taxon>Hibiscus</taxon>
    </lineage>
</organism>
<sequence length="100" mass="10789">MFSTLLLSKLHHWKLIENKLVADVVIDVVMGGETAATRVAAIGATIVVTRGATTSATRVVVSGPQKIIRIDMKLANEHVSMLAFTSEQITSPFLLPEMVT</sequence>
<evidence type="ECO:0000259" key="3">
    <source>
        <dbReference type="Pfam" id="PF10408"/>
    </source>
</evidence>
<dbReference type="EMBL" id="JBBPBM010000032">
    <property type="protein sequence ID" value="KAK8533892.1"/>
    <property type="molecule type" value="Genomic_DNA"/>
</dbReference>
<accession>A0ABR2DAF8</accession>
<protein>
    <recommendedName>
        <fullName evidence="3">Ubiquitin conjugation factor E4 core domain-containing protein</fullName>
    </recommendedName>
</protein>
<dbReference type="Proteomes" id="UP001472677">
    <property type="component" value="Unassembled WGS sequence"/>
</dbReference>
<name>A0ABR2DAF8_9ROSI</name>
<dbReference type="Pfam" id="PF10408">
    <property type="entry name" value="Ufd2P_core"/>
    <property type="match status" value="1"/>
</dbReference>
<dbReference type="InterPro" id="IPR019474">
    <property type="entry name" value="Ub_conjug_fac_E4_core"/>
</dbReference>
<gene>
    <name evidence="4" type="ORF">V6N12_047294</name>
</gene>
<keyword evidence="2" id="KW-0833">Ubl conjugation pathway</keyword>
<evidence type="ECO:0000313" key="5">
    <source>
        <dbReference type="Proteomes" id="UP001472677"/>
    </source>
</evidence>
<keyword evidence="1" id="KW-0808">Transferase</keyword>
<reference evidence="4 5" key="1">
    <citation type="journal article" date="2024" name="G3 (Bethesda)">
        <title>Genome assembly of Hibiscus sabdariffa L. provides insights into metabolisms of medicinal natural products.</title>
        <authorList>
            <person name="Kim T."/>
        </authorList>
    </citation>
    <scope>NUCLEOTIDE SEQUENCE [LARGE SCALE GENOMIC DNA]</scope>
    <source>
        <strain evidence="4">TK-2024</strain>
        <tissue evidence="4">Old leaves</tissue>
    </source>
</reference>
<evidence type="ECO:0000256" key="2">
    <source>
        <dbReference type="ARBA" id="ARBA00022786"/>
    </source>
</evidence>
<comment type="caution">
    <text evidence="4">The sequence shown here is derived from an EMBL/GenBank/DDBJ whole genome shotgun (WGS) entry which is preliminary data.</text>
</comment>
<evidence type="ECO:0000256" key="1">
    <source>
        <dbReference type="ARBA" id="ARBA00022679"/>
    </source>
</evidence>
<keyword evidence="5" id="KW-1185">Reference proteome</keyword>
<proteinExistence type="predicted"/>
<feature type="domain" description="Ubiquitin conjugation factor E4 core" evidence="3">
    <location>
        <begin position="65"/>
        <end position="99"/>
    </location>
</feature>